<organism evidence="2">
    <name type="scientific">Eutreptiella gymnastica</name>
    <dbReference type="NCBI Taxonomy" id="73025"/>
    <lineage>
        <taxon>Eukaryota</taxon>
        <taxon>Discoba</taxon>
        <taxon>Euglenozoa</taxon>
        <taxon>Euglenida</taxon>
        <taxon>Spirocuta</taxon>
        <taxon>Euglenophyceae</taxon>
        <taxon>Eutreptiales</taxon>
        <taxon>Eutreptiaceae</taxon>
        <taxon>Eutreptiella</taxon>
    </lineage>
</organism>
<evidence type="ECO:0000313" key="2">
    <source>
        <dbReference type="EMBL" id="CAE0798331.1"/>
    </source>
</evidence>
<protein>
    <recommendedName>
        <fullName evidence="3">Secreted protein</fullName>
    </recommendedName>
</protein>
<dbReference type="AlphaFoldDB" id="A0A7S4CIT9"/>
<sequence length="134" mass="14671">MLVFTSRYGSVCHWLCVPCCLSALSMAPAAQAWCQGRVAAAEIQGSVTRSKIRRPCSLHRCVPLMAVVVAFAAQHGVAEVFQQGRPGTCSTNGIQPLYLEERCSFVCVEGGQLHGHHCQRWQRSGRHKASSLNF</sequence>
<name>A0A7S4CIT9_9EUGL</name>
<evidence type="ECO:0008006" key="3">
    <source>
        <dbReference type="Google" id="ProtNLM"/>
    </source>
</evidence>
<reference evidence="2" key="1">
    <citation type="submission" date="2021-01" db="EMBL/GenBank/DDBJ databases">
        <authorList>
            <person name="Corre E."/>
            <person name="Pelletier E."/>
            <person name="Niang G."/>
            <person name="Scheremetjew M."/>
            <person name="Finn R."/>
            <person name="Kale V."/>
            <person name="Holt S."/>
            <person name="Cochrane G."/>
            <person name="Meng A."/>
            <person name="Brown T."/>
            <person name="Cohen L."/>
        </authorList>
    </citation>
    <scope>NUCLEOTIDE SEQUENCE</scope>
    <source>
        <strain evidence="2">CCMP1594</strain>
    </source>
</reference>
<accession>A0A7S4CIT9</accession>
<proteinExistence type="predicted"/>
<feature type="signal peptide" evidence="1">
    <location>
        <begin position="1"/>
        <end position="32"/>
    </location>
</feature>
<evidence type="ECO:0000256" key="1">
    <source>
        <dbReference type="SAM" id="SignalP"/>
    </source>
</evidence>
<keyword evidence="1" id="KW-0732">Signal</keyword>
<feature type="chain" id="PRO_5031543846" description="Secreted protein" evidence="1">
    <location>
        <begin position="33"/>
        <end position="134"/>
    </location>
</feature>
<gene>
    <name evidence="2" type="ORF">EGYM00163_LOCUS9451</name>
</gene>
<dbReference type="EMBL" id="HBJA01028930">
    <property type="protein sequence ID" value="CAE0798331.1"/>
    <property type="molecule type" value="Transcribed_RNA"/>
</dbReference>